<keyword evidence="1" id="KW-0812">Transmembrane</keyword>
<feature type="transmembrane region" description="Helical" evidence="1">
    <location>
        <begin position="245"/>
        <end position="264"/>
    </location>
</feature>
<evidence type="ECO:0000256" key="1">
    <source>
        <dbReference type="SAM" id="Phobius"/>
    </source>
</evidence>
<feature type="transmembrane region" description="Helical" evidence="1">
    <location>
        <begin position="316"/>
        <end position="333"/>
    </location>
</feature>
<dbReference type="PATRIC" id="fig|401562.4.peg.3558"/>
<evidence type="ECO:0000313" key="3">
    <source>
        <dbReference type="Proteomes" id="UP000078529"/>
    </source>
</evidence>
<reference evidence="2 3" key="1">
    <citation type="journal article" date="2016" name="Front. Microbiol.">
        <title>Genomic Resource of Rice Seed Associated Bacteria.</title>
        <authorList>
            <person name="Midha S."/>
            <person name="Bansal K."/>
            <person name="Sharma S."/>
            <person name="Kumar N."/>
            <person name="Patil P.P."/>
            <person name="Chaudhry V."/>
            <person name="Patil P.B."/>
        </authorList>
    </citation>
    <scope>NUCLEOTIDE SEQUENCE [LARGE SCALE GENOMIC DNA]</scope>
    <source>
        <strain evidence="2 3">NS365</strain>
    </source>
</reference>
<name>A0A175RIC7_9HYPH</name>
<feature type="transmembrane region" description="Helical" evidence="1">
    <location>
        <begin position="42"/>
        <end position="60"/>
    </location>
</feature>
<protein>
    <recommendedName>
        <fullName evidence="4">Glycosyltransferase RgtA/B/C/D-like domain-containing protein</fullName>
    </recommendedName>
</protein>
<dbReference type="EMBL" id="LDQA01000052">
    <property type="protein sequence ID" value="KTR03520.1"/>
    <property type="molecule type" value="Genomic_DNA"/>
</dbReference>
<evidence type="ECO:0008006" key="4">
    <source>
        <dbReference type="Google" id="ProtNLM"/>
    </source>
</evidence>
<feature type="transmembrane region" description="Helical" evidence="1">
    <location>
        <begin position="157"/>
        <end position="178"/>
    </location>
</feature>
<feature type="transmembrane region" description="Helical" evidence="1">
    <location>
        <begin position="12"/>
        <end position="36"/>
    </location>
</feature>
<evidence type="ECO:0000313" key="2">
    <source>
        <dbReference type="EMBL" id="KTR03520.1"/>
    </source>
</evidence>
<accession>A0A175RIC7</accession>
<comment type="caution">
    <text evidence="2">The sequence shown here is derived from an EMBL/GenBank/DDBJ whole genome shotgun (WGS) entry which is preliminary data.</text>
</comment>
<dbReference type="AlphaFoldDB" id="A0A175RIC7"/>
<feature type="transmembrane region" description="Helical" evidence="1">
    <location>
        <begin position="345"/>
        <end position="363"/>
    </location>
</feature>
<sequence>MERLTLSKVKNIFGSRMVVVLATALFCGLAMFVYLAGEIRGLLAWHVLPALVFGIPKAMIAHGMPILYETPGHVGWDGQFYYYIANDLRLTADTISHLDSPTYRYQRIGLALAANFVALLTLQSWVTPFIYWGTNVLLVAAGAFALASIIKRLTLPVPLALLWSLGAGVQVTVLNGLPDAAGDAFFLIALACLMNERRLAYVLAATMAVLTREAFVVAAGGLFLLEFGRLWNDKNATTRFWAKRLLTMAMPGVALILWQLSIYARFGRLPSQEPGVAGGLINLPFAGWWQTVVGTFYGNHIFFGANAPWTERWLEPLHGILLILSSVACVILLRSRDLSSIQSKIGAALLPFALLSTTLGPVVTGHWSGYLKATTILLVPLLAVVAKFDARYRAVSIACLSGYMLLQQAAFWDRVIPDGPSSSNQFGSIEAISGKPAKDFPKTLACLGDYRSKIELKGIENFDRRPLFRTLLGRPQRYRLDVDVTNVTDKPWQYAQGAGAVALVGRWVQPGTNLEVGQSRRAIIGNDLQPGETRRLSLIVDIPPYANSSDFIITLIQDGCAWFSDARPADSLRLQLH</sequence>
<proteinExistence type="predicted"/>
<feature type="transmembrane region" description="Helical" evidence="1">
    <location>
        <begin position="198"/>
        <end position="225"/>
    </location>
</feature>
<dbReference type="Proteomes" id="UP000078529">
    <property type="component" value="Unassembled WGS sequence"/>
</dbReference>
<keyword evidence="1" id="KW-0472">Membrane</keyword>
<organism evidence="2 3">
    <name type="scientific">Aureimonas ureilytica</name>
    <dbReference type="NCBI Taxonomy" id="401562"/>
    <lineage>
        <taxon>Bacteria</taxon>
        <taxon>Pseudomonadati</taxon>
        <taxon>Pseudomonadota</taxon>
        <taxon>Alphaproteobacteria</taxon>
        <taxon>Hyphomicrobiales</taxon>
        <taxon>Aurantimonadaceae</taxon>
        <taxon>Aureimonas</taxon>
    </lineage>
</organism>
<keyword evidence="3" id="KW-1185">Reference proteome</keyword>
<feature type="transmembrane region" description="Helical" evidence="1">
    <location>
        <begin position="132"/>
        <end position="150"/>
    </location>
</feature>
<keyword evidence="1" id="KW-1133">Transmembrane helix</keyword>
<gene>
    <name evidence="2" type="ORF">NS365_18155</name>
</gene>